<feature type="compositionally biased region" description="Gly residues" evidence="1">
    <location>
        <begin position="52"/>
        <end position="64"/>
    </location>
</feature>
<evidence type="ECO:0000313" key="2">
    <source>
        <dbReference type="EMBL" id="KZF24642.1"/>
    </source>
</evidence>
<dbReference type="GeneID" id="28896082"/>
<feature type="compositionally biased region" description="Polar residues" evidence="1">
    <location>
        <begin position="519"/>
        <end position="529"/>
    </location>
</feature>
<feature type="region of interest" description="Disordered" evidence="1">
    <location>
        <begin position="1"/>
        <end position="401"/>
    </location>
</feature>
<reference evidence="2 3" key="1">
    <citation type="journal article" date="2016" name="Fungal Biol.">
        <title>The genome of Xylona heveae provides a window into fungal endophytism.</title>
        <authorList>
            <person name="Gazis R."/>
            <person name="Kuo A."/>
            <person name="Riley R."/>
            <person name="LaButti K."/>
            <person name="Lipzen A."/>
            <person name="Lin J."/>
            <person name="Amirebrahimi M."/>
            <person name="Hesse C.N."/>
            <person name="Spatafora J.W."/>
            <person name="Henrissat B."/>
            <person name="Hainaut M."/>
            <person name="Grigoriev I.V."/>
            <person name="Hibbett D.S."/>
        </authorList>
    </citation>
    <scope>NUCLEOTIDE SEQUENCE [LARGE SCALE GENOMIC DNA]</scope>
    <source>
        <strain evidence="2 3">TC161</strain>
    </source>
</reference>
<evidence type="ECO:0000256" key="1">
    <source>
        <dbReference type="SAM" id="MobiDB-lite"/>
    </source>
</evidence>
<proteinExistence type="predicted"/>
<feature type="compositionally biased region" description="Polar residues" evidence="1">
    <location>
        <begin position="487"/>
        <end position="510"/>
    </location>
</feature>
<gene>
    <name evidence="2" type="ORF">L228DRAFT_237551</name>
</gene>
<protein>
    <submittedName>
        <fullName evidence="2">Uncharacterized protein</fullName>
    </submittedName>
</protein>
<dbReference type="AlphaFoldDB" id="A0A165IAU7"/>
<feature type="compositionally biased region" description="Polar residues" evidence="1">
    <location>
        <begin position="312"/>
        <end position="328"/>
    </location>
</feature>
<dbReference type="EMBL" id="KV407456">
    <property type="protein sequence ID" value="KZF24642.1"/>
    <property type="molecule type" value="Genomic_DNA"/>
</dbReference>
<feature type="region of interest" description="Disordered" evidence="1">
    <location>
        <begin position="624"/>
        <end position="716"/>
    </location>
</feature>
<dbReference type="PANTHER" id="PTHR42068">
    <property type="entry name" value="YALI0B18964P"/>
    <property type="match status" value="1"/>
</dbReference>
<dbReference type="Proteomes" id="UP000076632">
    <property type="component" value="Unassembled WGS sequence"/>
</dbReference>
<feature type="compositionally biased region" description="Low complexity" evidence="1">
    <location>
        <begin position="70"/>
        <end position="108"/>
    </location>
</feature>
<dbReference type="OMA" id="QAQIQMT"/>
<accession>A0A165IAU7</accession>
<organism evidence="2 3">
    <name type="scientific">Xylona heveae (strain CBS 132557 / TC161)</name>
    <dbReference type="NCBI Taxonomy" id="1328760"/>
    <lineage>
        <taxon>Eukaryota</taxon>
        <taxon>Fungi</taxon>
        <taxon>Dikarya</taxon>
        <taxon>Ascomycota</taxon>
        <taxon>Pezizomycotina</taxon>
        <taxon>Xylonomycetes</taxon>
        <taxon>Xylonales</taxon>
        <taxon>Xylonaceae</taxon>
        <taxon>Xylona</taxon>
    </lineage>
</organism>
<feature type="compositionally biased region" description="Low complexity" evidence="1">
    <location>
        <begin position="558"/>
        <end position="571"/>
    </location>
</feature>
<feature type="compositionally biased region" description="Polar residues" evidence="1">
    <location>
        <begin position="366"/>
        <end position="384"/>
    </location>
</feature>
<dbReference type="InParanoid" id="A0A165IAU7"/>
<feature type="compositionally biased region" description="Basic and acidic residues" evidence="1">
    <location>
        <begin position="547"/>
        <end position="556"/>
    </location>
</feature>
<feature type="compositionally biased region" description="Basic and acidic residues" evidence="1">
    <location>
        <begin position="337"/>
        <end position="351"/>
    </location>
</feature>
<feature type="compositionally biased region" description="Polar residues" evidence="1">
    <location>
        <begin position="444"/>
        <end position="475"/>
    </location>
</feature>
<feature type="compositionally biased region" description="Pro residues" evidence="1">
    <location>
        <begin position="166"/>
        <end position="175"/>
    </location>
</feature>
<dbReference type="PANTHER" id="PTHR42068:SF1">
    <property type="entry name" value="YALI0B18964P"/>
    <property type="match status" value="1"/>
</dbReference>
<keyword evidence="3" id="KW-1185">Reference proteome</keyword>
<feature type="compositionally biased region" description="Polar residues" evidence="1">
    <location>
        <begin position="685"/>
        <end position="695"/>
    </location>
</feature>
<feature type="region of interest" description="Disordered" evidence="1">
    <location>
        <begin position="413"/>
        <end position="593"/>
    </location>
</feature>
<dbReference type="RefSeq" id="XP_018190197.1">
    <property type="nucleotide sequence ID" value="XM_018330945.1"/>
</dbReference>
<sequence>MPIKFPKGFTRRKSSGNPLEGTDNHSEPFRVLQRNRGGSKSFDETVKISELAGGGPYGSRGGPGQLSKPGSSNRGSGTTSNSTSTGGYHDTSSASARFSSSSTLPSLTDAKNSDEFASSKEPQNQHQVPIPPIPDSRPTFSLRAAGRTFSFGAKSPKSVKSQPAHPSHPPPPPPTSSHSVPSPSYQSEPKRREAPRAAIASQKMASHVHSAAAPRLDTDIGLGGSNFGGAEFGNMFENFGKQDPRGPASQPRDFGRPVRQSPVSKKAEYSPPPELLSLSSPKMPPKPHEGPQTRSSTLPPNYDYSPEKRNSRYSWDSNASQEGLMSSTTPPPLRTYQTDERAMSTPRHQDVRPLIPPSTTSLPTIVQSPADSSPDYTDAGSRNNAMRRSSAFMARSRSVPLEDEDAKLVMKSVAENRAPNRRPDGVRTIVGLPSEHNAQEREMNSLQAPSFQSFSAKNASVPSIVQSSNRHSSAMTDDEFDVIDTSGAWQAASTETTPKARNMELVQQNAAAAPGNPTKPASTQTSSNARPEAASVKKVMTPAQFEQYRRERELSRTKSNASDSGKSSASDEGYEDVDESERNRLLAKQRRKQEAHLAVYRQQMMKITGEDAMDEVSLNSPRPALARATGSMPTLPVSASSASLAMDRLGPNGRNSDDDEDEDVPLGILAAHGFPSKNRPPSRLHGSSSMTNLRASAQPGAYPPPPGSAMGDPAANGARGGNLPVFARNLPVDPYLGASLVAPTNRQSLAFSQNGPPSIHAGGAPPNVPAGGLVGVIAEEERSRALRRASPSAHALYGSAPNAPAMANGFPQMYPQGSPMAGLPPPGFPGMNMGMPMMPGTPGTPPLLSPSDQAQMQMSQQMTQMMQVQMQWMQQMMQMQNINSPSPPVPNGAAGVGAGGFLAPPGGPMQRPISMGNPGRPNTPGSFLNEQHRNTMFDPVMSQWNNTPNGPNPGYAASAKGSLHGGRQGYTPSIAPSERSNVGLPSRYRPVSVAPPAANSQDKSRASSFTSGMLNGFSNSNNTQGQNGPSSKSTVQASIRVIPPPNETAQNRSAIADEDEDEGWAQMKKRREEQRSARKSKKPPSALDGIFYPGESPVDISPTTPH</sequence>
<feature type="compositionally biased region" description="Low complexity" evidence="1">
    <location>
        <begin position="386"/>
        <end position="398"/>
    </location>
</feature>
<dbReference type="OrthoDB" id="5396252at2759"/>
<dbReference type="STRING" id="1328760.A0A165IAU7"/>
<feature type="region of interest" description="Disordered" evidence="1">
    <location>
        <begin position="939"/>
        <end position="1106"/>
    </location>
</feature>
<evidence type="ECO:0000313" key="3">
    <source>
        <dbReference type="Proteomes" id="UP000076632"/>
    </source>
</evidence>
<feature type="compositionally biased region" description="Polar residues" evidence="1">
    <location>
        <begin position="998"/>
        <end position="1037"/>
    </location>
</feature>
<name>A0A165IAU7_XYLHT</name>
<feature type="compositionally biased region" description="Gly residues" evidence="1">
    <location>
        <begin position="221"/>
        <end position="231"/>
    </location>
</feature>